<proteinExistence type="predicted"/>
<dbReference type="InterPro" id="IPR058124">
    <property type="entry name" value="CpxR-like_REC"/>
</dbReference>
<evidence type="ECO:0000256" key="7">
    <source>
        <dbReference type="ARBA" id="ARBA00023163"/>
    </source>
</evidence>
<keyword evidence="4" id="KW-0902">Two-component regulatory system</keyword>
<evidence type="ECO:0000256" key="4">
    <source>
        <dbReference type="ARBA" id="ARBA00023012"/>
    </source>
</evidence>
<dbReference type="InterPro" id="IPR001789">
    <property type="entry name" value="Sig_transdc_resp-reg_receiver"/>
</dbReference>
<comment type="caution">
    <text evidence="12">The sequence shown here is derived from an EMBL/GenBank/DDBJ whole genome shotgun (WGS) entry which is preliminary data.</text>
</comment>
<dbReference type="GO" id="GO:0032993">
    <property type="term" value="C:protein-DNA complex"/>
    <property type="evidence" value="ECO:0007669"/>
    <property type="project" value="TreeGrafter"/>
</dbReference>
<keyword evidence="5" id="KW-0805">Transcription regulation</keyword>
<dbReference type="GO" id="GO:0005829">
    <property type="term" value="C:cytosol"/>
    <property type="evidence" value="ECO:0007669"/>
    <property type="project" value="TreeGrafter"/>
</dbReference>
<dbReference type="GO" id="GO:0000976">
    <property type="term" value="F:transcription cis-regulatory region binding"/>
    <property type="evidence" value="ECO:0007669"/>
    <property type="project" value="TreeGrafter"/>
</dbReference>
<evidence type="ECO:0000259" key="10">
    <source>
        <dbReference type="PROSITE" id="PS50110"/>
    </source>
</evidence>
<evidence type="ECO:0000256" key="6">
    <source>
        <dbReference type="ARBA" id="ARBA00023125"/>
    </source>
</evidence>
<dbReference type="SUPFAM" id="SSF52172">
    <property type="entry name" value="CheY-like"/>
    <property type="match status" value="1"/>
</dbReference>
<dbReference type="Gene3D" id="3.40.50.2300">
    <property type="match status" value="1"/>
</dbReference>
<keyword evidence="6 9" id="KW-0238">DNA-binding</keyword>
<dbReference type="AlphaFoldDB" id="B9YZ56"/>
<dbReference type="SMART" id="SM00862">
    <property type="entry name" value="Trans_reg_C"/>
    <property type="match status" value="1"/>
</dbReference>
<feature type="domain" description="OmpR/PhoB-type" evidence="11">
    <location>
        <begin position="141"/>
        <end position="240"/>
    </location>
</feature>
<dbReference type="Gene3D" id="1.10.10.10">
    <property type="entry name" value="Winged helix-like DNA-binding domain superfamily/Winged helix DNA-binding domain"/>
    <property type="match status" value="1"/>
</dbReference>
<sequence length="241" mass="26783">MANSRAVLTPQDGPKVLLVDDDVELAEMLRDYLEREGCMVALAANGSDGLALALSGDYHLLVLDVMMPGINGIEVLRRLRQQSALPVLMLTAKGDDLDRVLGLELGADDYVPKPCTPRELLARIRAILRRGALREVRQVESDVLREGALAMWPRERRAEWDGRPLELTSTEFSLLAELVRQAGHPVSKGELSERALGRPLARFDRSIDVHMSSIRQKLGPLPDGRSCIQTVIRRGYQFIKA</sequence>
<dbReference type="InterPro" id="IPR001867">
    <property type="entry name" value="OmpR/PhoB-type_DNA-bd"/>
</dbReference>
<dbReference type="eggNOG" id="COG0745">
    <property type="taxonomic scope" value="Bacteria"/>
</dbReference>
<dbReference type="InterPro" id="IPR036388">
    <property type="entry name" value="WH-like_DNA-bd_sf"/>
</dbReference>
<evidence type="ECO:0000256" key="1">
    <source>
        <dbReference type="ARBA" id="ARBA00004496"/>
    </source>
</evidence>
<comment type="subcellular location">
    <subcellularLocation>
        <location evidence="1">Cytoplasm</location>
    </subcellularLocation>
</comment>
<dbReference type="GO" id="GO:0000156">
    <property type="term" value="F:phosphorelay response regulator activity"/>
    <property type="evidence" value="ECO:0007669"/>
    <property type="project" value="TreeGrafter"/>
</dbReference>
<dbReference type="Pfam" id="PF00486">
    <property type="entry name" value="Trans_reg_C"/>
    <property type="match status" value="1"/>
</dbReference>
<dbReference type="GO" id="GO:0006355">
    <property type="term" value="P:regulation of DNA-templated transcription"/>
    <property type="evidence" value="ECO:0007669"/>
    <property type="project" value="InterPro"/>
</dbReference>
<feature type="domain" description="Response regulatory" evidence="10">
    <location>
        <begin position="15"/>
        <end position="128"/>
    </location>
</feature>
<dbReference type="FunFam" id="3.40.50.2300:FF:000001">
    <property type="entry name" value="DNA-binding response regulator PhoB"/>
    <property type="match status" value="1"/>
</dbReference>
<dbReference type="Pfam" id="PF00072">
    <property type="entry name" value="Response_reg"/>
    <property type="match status" value="1"/>
</dbReference>
<evidence type="ECO:0000256" key="2">
    <source>
        <dbReference type="ARBA" id="ARBA00022490"/>
    </source>
</evidence>
<feature type="DNA-binding region" description="OmpR/PhoB-type" evidence="9">
    <location>
        <begin position="141"/>
        <end position="240"/>
    </location>
</feature>
<dbReference type="EMBL" id="ACIS01000001">
    <property type="protein sequence ID" value="EEG10409.1"/>
    <property type="molecule type" value="Genomic_DNA"/>
</dbReference>
<dbReference type="SMART" id="SM00448">
    <property type="entry name" value="REC"/>
    <property type="match status" value="1"/>
</dbReference>
<reference evidence="12 13" key="1">
    <citation type="submission" date="2009-02" db="EMBL/GenBank/DDBJ databases">
        <title>Sequencing of the draft genome and assembly of Lutiella nitroferrum 2002.</title>
        <authorList>
            <consortium name="US DOE Joint Genome Institute (JGI-PGF)"/>
            <person name="Lucas S."/>
            <person name="Copeland A."/>
            <person name="Lapidus A."/>
            <person name="Glavina del Rio T."/>
            <person name="Tice H."/>
            <person name="Bruce D."/>
            <person name="Goodwin L."/>
            <person name="Pitluck S."/>
            <person name="Larimer F."/>
            <person name="Land M.L."/>
            <person name="Hauser L."/>
            <person name="Coates J.D."/>
        </authorList>
    </citation>
    <scope>NUCLEOTIDE SEQUENCE [LARGE SCALE GENOMIC DNA]</scope>
    <source>
        <strain evidence="12 13">2002</strain>
    </source>
</reference>
<evidence type="ECO:0000256" key="9">
    <source>
        <dbReference type="PROSITE-ProRule" id="PRU01091"/>
    </source>
</evidence>
<accession>B9YZ56</accession>
<evidence type="ECO:0000313" key="13">
    <source>
        <dbReference type="Proteomes" id="UP000003165"/>
    </source>
</evidence>
<dbReference type="PANTHER" id="PTHR48111">
    <property type="entry name" value="REGULATOR OF RPOS"/>
    <property type="match status" value="1"/>
</dbReference>
<dbReference type="RefSeq" id="WP_008952411.1">
    <property type="nucleotide sequence ID" value="NZ_ACIS01000001.1"/>
</dbReference>
<dbReference type="InterPro" id="IPR016032">
    <property type="entry name" value="Sig_transdc_resp-reg_C-effctor"/>
</dbReference>
<keyword evidence="2" id="KW-0963">Cytoplasm</keyword>
<evidence type="ECO:0000256" key="3">
    <source>
        <dbReference type="ARBA" id="ARBA00022553"/>
    </source>
</evidence>
<dbReference type="CDD" id="cd17623">
    <property type="entry name" value="REC_OmpR_CpxR"/>
    <property type="match status" value="1"/>
</dbReference>
<protein>
    <submittedName>
        <fullName evidence="12">Two component transcriptional regulator, winged helix family</fullName>
    </submittedName>
</protein>
<gene>
    <name evidence="12" type="ORF">FuraDRAFT_0391</name>
</gene>
<dbReference type="Gene3D" id="6.10.250.690">
    <property type="match status" value="1"/>
</dbReference>
<dbReference type="InterPro" id="IPR039420">
    <property type="entry name" value="WalR-like"/>
</dbReference>
<evidence type="ECO:0000313" key="12">
    <source>
        <dbReference type="EMBL" id="EEG10409.1"/>
    </source>
</evidence>
<dbReference type="PROSITE" id="PS51755">
    <property type="entry name" value="OMPR_PHOB"/>
    <property type="match status" value="1"/>
</dbReference>
<name>B9YZ56_9NEIS</name>
<dbReference type="Proteomes" id="UP000003165">
    <property type="component" value="Unassembled WGS sequence"/>
</dbReference>
<evidence type="ECO:0000256" key="8">
    <source>
        <dbReference type="PROSITE-ProRule" id="PRU00169"/>
    </source>
</evidence>
<evidence type="ECO:0000259" key="11">
    <source>
        <dbReference type="PROSITE" id="PS51755"/>
    </source>
</evidence>
<keyword evidence="3 8" id="KW-0597">Phosphoprotein</keyword>
<dbReference type="InterPro" id="IPR011006">
    <property type="entry name" value="CheY-like_superfamily"/>
</dbReference>
<dbReference type="PANTHER" id="PTHR48111:SF39">
    <property type="entry name" value="TRANSCRIPTIONAL REGULATORY PROTEIN CPXR"/>
    <property type="match status" value="1"/>
</dbReference>
<keyword evidence="13" id="KW-1185">Reference proteome</keyword>
<keyword evidence="7" id="KW-0804">Transcription</keyword>
<dbReference type="SUPFAM" id="SSF46894">
    <property type="entry name" value="C-terminal effector domain of the bipartite response regulators"/>
    <property type="match status" value="1"/>
</dbReference>
<feature type="modified residue" description="4-aspartylphosphate" evidence="8">
    <location>
        <position position="64"/>
    </location>
</feature>
<dbReference type="PROSITE" id="PS50110">
    <property type="entry name" value="RESPONSE_REGULATORY"/>
    <property type="match status" value="1"/>
</dbReference>
<organism evidence="12 13">
    <name type="scientific">Pseudogulbenkiania ferrooxidans 2002</name>
    <dbReference type="NCBI Taxonomy" id="279714"/>
    <lineage>
        <taxon>Bacteria</taxon>
        <taxon>Pseudomonadati</taxon>
        <taxon>Pseudomonadota</taxon>
        <taxon>Betaproteobacteria</taxon>
        <taxon>Neisseriales</taxon>
        <taxon>Chromobacteriaceae</taxon>
        <taxon>Pseudogulbenkiania</taxon>
    </lineage>
</organism>
<dbReference type="CDD" id="cd00383">
    <property type="entry name" value="trans_reg_C"/>
    <property type="match status" value="1"/>
</dbReference>
<evidence type="ECO:0000256" key="5">
    <source>
        <dbReference type="ARBA" id="ARBA00023015"/>
    </source>
</evidence>